<sequence length="52" mass="6061">MKVTDSEVLPNLFKHTSRRINEILGDGAYNTRQCYETVRIKQGFHSSHPKKE</sequence>
<reference evidence="2" key="1">
    <citation type="submission" date="2017-04" db="EMBL/GenBank/DDBJ databases">
        <title>Genome evolution of the luminous symbionts of deep sea anglerfish.</title>
        <authorList>
            <person name="Hendry T.A."/>
        </authorList>
    </citation>
    <scope>NUCLEOTIDE SEQUENCE [LARGE SCALE GENOMIC DNA]</scope>
</reference>
<accession>A0A291BAB8</accession>
<dbReference type="AlphaFoldDB" id="A0A291BAB8"/>
<evidence type="ECO:0000313" key="1">
    <source>
        <dbReference type="EMBL" id="ATF09968.1"/>
    </source>
</evidence>
<organism evidence="1 2">
    <name type="scientific">Candidatus Enterovibrio altilux</name>
    <dbReference type="NCBI Taxonomy" id="1927128"/>
    <lineage>
        <taxon>Bacteria</taxon>
        <taxon>Pseudomonadati</taxon>
        <taxon>Pseudomonadota</taxon>
        <taxon>Gammaproteobacteria</taxon>
        <taxon>Vibrionales</taxon>
        <taxon>Vibrionaceae</taxon>
        <taxon>Enterovibrio</taxon>
    </lineage>
</organism>
<dbReference type="KEGG" id="elux:BTN50_1494"/>
<evidence type="ECO:0008006" key="3">
    <source>
        <dbReference type="Google" id="ProtNLM"/>
    </source>
</evidence>
<dbReference type="EMBL" id="CP020660">
    <property type="protein sequence ID" value="ATF09968.1"/>
    <property type="molecule type" value="Genomic_DNA"/>
</dbReference>
<dbReference type="Proteomes" id="UP000218160">
    <property type="component" value="Chromosome 1"/>
</dbReference>
<name>A0A291BAB8_9GAMM</name>
<evidence type="ECO:0000313" key="2">
    <source>
        <dbReference type="Proteomes" id="UP000218160"/>
    </source>
</evidence>
<protein>
    <recommendedName>
        <fullName evidence="3">Mobile element protein</fullName>
    </recommendedName>
</protein>
<proteinExistence type="predicted"/>
<keyword evidence="2" id="KW-1185">Reference proteome</keyword>
<gene>
    <name evidence="1" type="ORF">BTN50_1494</name>
</gene>